<gene>
    <name evidence="6" type="ORF">SAMN02745199_1516</name>
</gene>
<organism evidence="6 7">
    <name type="scientific">Thermosipho atlanticus DSM 15807</name>
    <dbReference type="NCBI Taxonomy" id="1123380"/>
    <lineage>
        <taxon>Bacteria</taxon>
        <taxon>Thermotogati</taxon>
        <taxon>Thermotogota</taxon>
        <taxon>Thermotogae</taxon>
        <taxon>Thermotogales</taxon>
        <taxon>Fervidobacteriaceae</taxon>
        <taxon>Thermosipho</taxon>
    </lineage>
</organism>
<dbReference type="OrthoDB" id="9802248at2"/>
<dbReference type="EMBL" id="FQXN01000006">
    <property type="protein sequence ID" value="SHH55057.1"/>
    <property type="molecule type" value="Genomic_DNA"/>
</dbReference>
<evidence type="ECO:0000256" key="4">
    <source>
        <dbReference type="ARBA" id="ARBA00022833"/>
    </source>
</evidence>
<feature type="domain" description="Metallo-beta-lactamase" evidence="5">
    <location>
        <begin position="13"/>
        <end position="172"/>
    </location>
</feature>
<protein>
    <submittedName>
        <fullName evidence="6">Glyoxylase, beta-lactamase superfamily II</fullName>
    </submittedName>
</protein>
<dbReference type="Proteomes" id="UP000242592">
    <property type="component" value="Unassembled WGS sequence"/>
</dbReference>
<dbReference type="InterPro" id="IPR001279">
    <property type="entry name" value="Metallo-B-lactamas"/>
</dbReference>
<evidence type="ECO:0000256" key="3">
    <source>
        <dbReference type="ARBA" id="ARBA00022801"/>
    </source>
</evidence>
<dbReference type="CDD" id="cd06262">
    <property type="entry name" value="metallo-hydrolase-like_MBL-fold"/>
    <property type="match status" value="1"/>
</dbReference>
<evidence type="ECO:0000256" key="1">
    <source>
        <dbReference type="ARBA" id="ARBA00001947"/>
    </source>
</evidence>
<evidence type="ECO:0000313" key="7">
    <source>
        <dbReference type="Proteomes" id="UP000242592"/>
    </source>
</evidence>
<name>A0A1M5TW92_9BACT</name>
<dbReference type="InterPro" id="IPR051453">
    <property type="entry name" value="MBL_Glyoxalase_II"/>
</dbReference>
<dbReference type="PANTHER" id="PTHR46233:SF3">
    <property type="entry name" value="HYDROXYACYLGLUTATHIONE HYDROLASE GLOC"/>
    <property type="match status" value="1"/>
</dbReference>
<dbReference type="STRING" id="1123380.SAMN02745199_1516"/>
<dbReference type="Pfam" id="PF00753">
    <property type="entry name" value="Lactamase_B"/>
    <property type="match status" value="1"/>
</dbReference>
<proteinExistence type="predicted"/>
<dbReference type="AlphaFoldDB" id="A0A1M5TW92"/>
<keyword evidence="4" id="KW-0862">Zinc</keyword>
<keyword evidence="2" id="KW-0479">Metal-binding</keyword>
<sequence length="193" mass="21838">MNFKLIKTSGFLATNTYIFEKDGITYVVDPGYGIGNYLKDKPVIALLTHGHFDHIAGLPELNLIDVYISDEDKEMLYDAEKNFSYLFGQKFIFEGDTKNIDELFDTIKAPGHTLGSRIVIHGNLIFTGDTIFCSTIGRSDLGGSKKLMNETIKKLNKKFLEFLEDMLILPGHENICKVSELFKINPFFKRGIV</sequence>
<evidence type="ECO:0000259" key="5">
    <source>
        <dbReference type="SMART" id="SM00849"/>
    </source>
</evidence>
<dbReference type="RefSeq" id="WP_073073749.1">
    <property type="nucleotide sequence ID" value="NZ_FQXN01000006.1"/>
</dbReference>
<dbReference type="SMART" id="SM00849">
    <property type="entry name" value="Lactamase_B"/>
    <property type="match status" value="1"/>
</dbReference>
<reference evidence="7" key="1">
    <citation type="submission" date="2016-11" db="EMBL/GenBank/DDBJ databases">
        <authorList>
            <person name="Varghese N."/>
            <person name="Submissions S."/>
        </authorList>
    </citation>
    <scope>NUCLEOTIDE SEQUENCE [LARGE SCALE GENOMIC DNA]</scope>
    <source>
        <strain evidence="7">DSM 15807</strain>
    </source>
</reference>
<dbReference type="SUPFAM" id="SSF56281">
    <property type="entry name" value="Metallo-hydrolase/oxidoreductase"/>
    <property type="match status" value="1"/>
</dbReference>
<accession>A0A1M5TW92</accession>
<evidence type="ECO:0000313" key="6">
    <source>
        <dbReference type="EMBL" id="SHH55057.1"/>
    </source>
</evidence>
<keyword evidence="7" id="KW-1185">Reference proteome</keyword>
<comment type="cofactor">
    <cofactor evidence="1">
        <name>Zn(2+)</name>
        <dbReference type="ChEBI" id="CHEBI:29105"/>
    </cofactor>
</comment>
<dbReference type="GO" id="GO:0046872">
    <property type="term" value="F:metal ion binding"/>
    <property type="evidence" value="ECO:0007669"/>
    <property type="project" value="UniProtKB-KW"/>
</dbReference>
<dbReference type="PANTHER" id="PTHR46233">
    <property type="entry name" value="HYDROXYACYLGLUTATHIONE HYDROLASE GLOC"/>
    <property type="match status" value="1"/>
</dbReference>
<evidence type="ECO:0000256" key="2">
    <source>
        <dbReference type="ARBA" id="ARBA00022723"/>
    </source>
</evidence>
<dbReference type="Gene3D" id="3.60.15.10">
    <property type="entry name" value="Ribonuclease Z/Hydroxyacylglutathione hydrolase-like"/>
    <property type="match status" value="1"/>
</dbReference>
<dbReference type="GO" id="GO:0016787">
    <property type="term" value="F:hydrolase activity"/>
    <property type="evidence" value="ECO:0007669"/>
    <property type="project" value="UniProtKB-KW"/>
</dbReference>
<keyword evidence="3" id="KW-0378">Hydrolase</keyword>
<dbReference type="InterPro" id="IPR036866">
    <property type="entry name" value="RibonucZ/Hydroxyglut_hydro"/>
</dbReference>